<feature type="compositionally biased region" description="Basic and acidic residues" evidence="1">
    <location>
        <begin position="129"/>
        <end position="155"/>
    </location>
</feature>
<evidence type="ECO:0000313" key="3">
    <source>
        <dbReference type="EMBL" id="RPA62306.1"/>
    </source>
</evidence>
<dbReference type="InterPro" id="IPR019933">
    <property type="entry name" value="DivIVA_domain"/>
</dbReference>
<sequence length="175" mass="18757">MQTLLLYLLIMAVVVAVVFAVVWFVFGRGEDLPPVDAATTLTRLPRNGISGYDVRALRFAVTVRGYKQSEVDWALARLSDEIDDLRALIQQLQDRDRASVHLDAASVGRHEARTPSTGVGDPQSAAIHPRPEGALDPRPEGALESRPEGALDPRPEGAGAASADPSGGSVTETRH</sequence>
<keyword evidence="2" id="KW-0812">Transmembrane</keyword>
<name>A0A3N4GNT1_9ACTN</name>
<evidence type="ECO:0000256" key="2">
    <source>
        <dbReference type="SAM" id="Phobius"/>
    </source>
</evidence>
<keyword evidence="4" id="KW-1185">Reference proteome</keyword>
<dbReference type="Proteomes" id="UP000267536">
    <property type="component" value="Unassembled WGS sequence"/>
</dbReference>
<dbReference type="EMBL" id="RKMH01000006">
    <property type="protein sequence ID" value="RPA62306.1"/>
    <property type="molecule type" value="Genomic_DNA"/>
</dbReference>
<evidence type="ECO:0000313" key="4">
    <source>
        <dbReference type="Proteomes" id="UP000267536"/>
    </source>
</evidence>
<dbReference type="RefSeq" id="WP_123928853.1">
    <property type="nucleotide sequence ID" value="NZ_JBPSDP010000005.1"/>
</dbReference>
<dbReference type="AlphaFoldDB" id="A0A3N4GNT1"/>
<feature type="compositionally biased region" description="Low complexity" evidence="1">
    <location>
        <begin position="157"/>
        <end position="169"/>
    </location>
</feature>
<keyword evidence="2" id="KW-1133">Transmembrane helix</keyword>
<proteinExistence type="predicted"/>
<feature type="transmembrane region" description="Helical" evidence="2">
    <location>
        <begin position="6"/>
        <end position="26"/>
    </location>
</feature>
<gene>
    <name evidence="3" type="ORF">EF294_09935</name>
</gene>
<reference evidence="3 4" key="1">
    <citation type="submission" date="2018-11" db="EMBL/GenBank/DDBJ databases">
        <title>Draft genome sequence of Gordonia sp. RS15-1S isolated from rice stems.</title>
        <authorList>
            <person name="Muangham S."/>
        </authorList>
    </citation>
    <scope>NUCLEOTIDE SEQUENCE [LARGE SCALE GENOMIC DNA]</scope>
    <source>
        <strain evidence="3 4">RS15-1S</strain>
    </source>
</reference>
<dbReference type="NCBIfam" id="TIGR03544">
    <property type="entry name" value="DivI1A_domain"/>
    <property type="match status" value="1"/>
</dbReference>
<evidence type="ECO:0000256" key="1">
    <source>
        <dbReference type="SAM" id="MobiDB-lite"/>
    </source>
</evidence>
<keyword evidence="2" id="KW-0472">Membrane</keyword>
<comment type="caution">
    <text evidence="3">The sequence shown here is derived from an EMBL/GenBank/DDBJ whole genome shotgun (WGS) entry which is preliminary data.</text>
</comment>
<organism evidence="3 4">
    <name type="scientific">Gordonia oryzae</name>
    <dbReference type="NCBI Taxonomy" id="2487349"/>
    <lineage>
        <taxon>Bacteria</taxon>
        <taxon>Bacillati</taxon>
        <taxon>Actinomycetota</taxon>
        <taxon>Actinomycetes</taxon>
        <taxon>Mycobacteriales</taxon>
        <taxon>Gordoniaceae</taxon>
        <taxon>Gordonia</taxon>
    </lineage>
</organism>
<dbReference type="OrthoDB" id="3404379at2"/>
<feature type="region of interest" description="Disordered" evidence="1">
    <location>
        <begin position="105"/>
        <end position="175"/>
    </location>
</feature>
<protein>
    <submittedName>
        <fullName evidence="3">DivIVA domain-containing protein</fullName>
    </submittedName>
</protein>
<accession>A0A3N4GNT1</accession>